<organism evidence="2">
    <name type="scientific">Solanum chacoense</name>
    <name type="common">Chaco potato</name>
    <dbReference type="NCBI Taxonomy" id="4108"/>
    <lineage>
        <taxon>Eukaryota</taxon>
        <taxon>Viridiplantae</taxon>
        <taxon>Streptophyta</taxon>
        <taxon>Embryophyta</taxon>
        <taxon>Tracheophyta</taxon>
        <taxon>Spermatophyta</taxon>
        <taxon>Magnoliopsida</taxon>
        <taxon>eudicotyledons</taxon>
        <taxon>Gunneridae</taxon>
        <taxon>Pentapetalae</taxon>
        <taxon>asterids</taxon>
        <taxon>lamiids</taxon>
        <taxon>Solanales</taxon>
        <taxon>Solanaceae</taxon>
        <taxon>Solanoideae</taxon>
        <taxon>Solaneae</taxon>
        <taxon>Solanum</taxon>
    </lineage>
</organism>
<protein>
    <submittedName>
        <fullName evidence="2">Putative ovule protein</fullName>
    </submittedName>
</protein>
<proteinExistence type="predicted"/>
<sequence length="71" mass="8061">MSEIEFSMCWLPSGKIGHGFFSSLRIKNTFVALQSLTGIFLVYIFTAIYTEVLSSISFQGISKFSRLLLMR</sequence>
<keyword evidence="1" id="KW-1133">Transmembrane helix</keyword>
<accession>A0A0V0H350</accession>
<evidence type="ECO:0000256" key="1">
    <source>
        <dbReference type="SAM" id="Phobius"/>
    </source>
</evidence>
<keyword evidence="1" id="KW-0472">Membrane</keyword>
<dbReference type="EMBL" id="GEDG01026082">
    <property type="protein sequence ID" value="JAP14788.1"/>
    <property type="molecule type" value="Transcribed_RNA"/>
</dbReference>
<reference evidence="2" key="1">
    <citation type="submission" date="2015-12" db="EMBL/GenBank/DDBJ databases">
        <title>Gene expression during late stages of embryo sac development: a critical building block for successful pollen-pistil interactions.</title>
        <authorList>
            <person name="Liu Y."/>
            <person name="Joly V."/>
            <person name="Sabar M."/>
            <person name="Matton D.P."/>
        </authorList>
    </citation>
    <scope>NUCLEOTIDE SEQUENCE</scope>
</reference>
<keyword evidence="1" id="KW-0812">Transmembrane</keyword>
<evidence type="ECO:0000313" key="2">
    <source>
        <dbReference type="EMBL" id="JAP14788.1"/>
    </source>
</evidence>
<dbReference type="AlphaFoldDB" id="A0A0V0H350"/>
<name>A0A0V0H350_SOLCH</name>
<feature type="transmembrane region" description="Helical" evidence="1">
    <location>
        <begin position="40"/>
        <end position="61"/>
    </location>
</feature>